<protein>
    <submittedName>
        <fullName evidence="1">Uncharacterized protein</fullName>
    </submittedName>
</protein>
<name>A0A558QSW5_9SPHN</name>
<dbReference type="AlphaFoldDB" id="A0A558QSW5"/>
<organism evidence="1 2">
    <name type="scientific">Alterirhizorhabdus solaris</name>
    <dbReference type="NCBI Taxonomy" id="2529389"/>
    <lineage>
        <taxon>Bacteria</taxon>
        <taxon>Pseudomonadati</taxon>
        <taxon>Pseudomonadota</taxon>
        <taxon>Alphaproteobacteria</taxon>
        <taxon>Sphingomonadales</taxon>
        <taxon>Rhizorhabdaceae</taxon>
        <taxon>Alterirhizorhabdus</taxon>
    </lineage>
</organism>
<dbReference type="EMBL" id="VNIM01000135">
    <property type="protein sequence ID" value="TVV70233.1"/>
    <property type="molecule type" value="Genomic_DNA"/>
</dbReference>
<dbReference type="Proteomes" id="UP000318681">
    <property type="component" value="Unassembled WGS sequence"/>
</dbReference>
<evidence type="ECO:0000313" key="1">
    <source>
        <dbReference type="EMBL" id="TVV70233.1"/>
    </source>
</evidence>
<evidence type="ECO:0000313" key="2">
    <source>
        <dbReference type="Proteomes" id="UP000318681"/>
    </source>
</evidence>
<dbReference type="RefSeq" id="WP_145155514.1">
    <property type="nucleotide sequence ID" value="NZ_VNIM01000135.1"/>
</dbReference>
<sequence>MTRAAPPVTPDGRYIVVRGRLWRQANPALAETERQALVNALMDARRAVARALKVDDPAALATARAGVDAAKVSLGERGPVWWQDGTADLNRHLARNTPYADWYEALPGTP</sequence>
<dbReference type="OrthoDB" id="34459at2"/>
<comment type="caution">
    <text evidence="1">The sequence shown here is derived from an EMBL/GenBank/DDBJ whole genome shotgun (WGS) entry which is preliminary data.</text>
</comment>
<reference evidence="1 2" key="1">
    <citation type="submission" date="2019-07" db="EMBL/GenBank/DDBJ databases">
        <title>Sphingomonas solaris sp. nov., isolated from a solar panel from Boston, Massachusetts.</title>
        <authorList>
            <person name="Tanner K."/>
            <person name="Pascual J."/>
            <person name="Mancuso C."/>
            <person name="Pereto J."/>
            <person name="Khalil A."/>
            <person name="Vilanova C."/>
        </authorList>
    </citation>
    <scope>NUCLEOTIDE SEQUENCE [LARGE SCALE GENOMIC DNA]</scope>
    <source>
        <strain evidence="1 2">R4DWN</strain>
    </source>
</reference>
<proteinExistence type="predicted"/>
<gene>
    <name evidence="1" type="ORF">FOY91_19620</name>
</gene>
<accession>A0A558QSW5</accession>
<keyword evidence="2" id="KW-1185">Reference proteome</keyword>